<feature type="domain" description="FYVE-type" evidence="15">
    <location>
        <begin position="1157"/>
        <end position="1217"/>
    </location>
</feature>
<dbReference type="InterPro" id="IPR017455">
    <property type="entry name" value="Znf_FYVE-rel"/>
</dbReference>
<evidence type="ECO:0000256" key="10">
    <source>
        <dbReference type="ARBA" id="ARBA00032571"/>
    </source>
</evidence>
<dbReference type="InterPro" id="IPR003595">
    <property type="entry name" value="Tyr_Pase_cat"/>
</dbReference>
<evidence type="ECO:0000256" key="8">
    <source>
        <dbReference type="ARBA" id="ARBA00023098"/>
    </source>
</evidence>
<dbReference type="GO" id="GO:0004438">
    <property type="term" value="F:phosphatidylinositol-3-phosphate phosphatase activity"/>
    <property type="evidence" value="ECO:0007669"/>
    <property type="project" value="TreeGrafter"/>
</dbReference>
<dbReference type="GO" id="GO:0046856">
    <property type="term" value="P:phosphatidylinositol dephosphorylation"/>
    <property type="evidence" value="ECO:0007669"/>
    <property type="project" value="UniProtKB-ARBA"/>
</dbReference>
<feature type="region of interest" description="Disordered" evidence="14">
    <location>
        <begin position="268"/>
        <end position="290"/>
    </location>
</feature>
<feature type="binding site" evidence="12">
    <location>
        <begin position="346"/>
        <end position="347"/>
    </location>
    <ligand>
        <name>substrate</name>
    </ligand>
</feature>
<dbReference type="PANTHER" id="PTHR10807">
    <property type="entry name" value="MYOTUBULARIN-RELATED"/>
    <property type="match status" value="1"/>
</dbReference>
<name>A0A3B4ZRE4_9TELE</name>
<dbReference type="GO" id="GO:0060090">
    <property type="term" value="F:molecular adaptor activity"/>
    <property type="evidence" value="ECO:0007669"/>
    <property type="project" value="UniProtKB-ARBA"/>
</dbReference>
<dbReference type="Ensembl" id="ENSSPAT00000010989.1">
    <property type="protein sequence ID" value="ENSSPAP00000010805.1"/>
    <property type="gene ID" value="ENSSPAG00000008191.1"/>
</dbReference>
<dbReference type="InterPro" id="IPR013083">
    <property type="entry name" value="Znf_RING/FYVE/PHD"/>
</dbReference>
<keyword evidence="6" id="KW-0378">Hydrolase</keyword>
<dbReference type="Gene3D" id="3.30.40.10">
    <property type="entry name" value="Zinc/RING finger domain, C3HC4 (zinc finger)"/>
    <property type="match status" value="1"/>
</dbReference>
<evidence type="ECO:0000313" key="19">
    <source>
        <dbReference type="RefSeq" id="XP_008282386.1"/>
    </source>
</evidence>
<keyword evidence="18" id="KW-1185">Reference proteome</keyword>
<dbReference type="CTD" id="8897"/>
<dbReference type="InterPro" id="IPR016130">
    <property type="entry name" value="Tyr_Pase_AS"/>
</dbReference>
<keyword evidence="9" id="KW-0472">Membrane</keyword>
<evidence type="ECO:0000256" key="9">
    <source>
        <dbReference type="ARBA" id="ARBA00023136"/>
    </source>
</evidence>
<evidence type="ECO:0000256" key="11">
    <source>
        <dbReference type="PIRSR" id="PIRSR630564-1"/>
    </source>
</evidence>
<dbReference type="GO" id="GO:0046474">
    <property type="term" value="P:glycerophospholipid biosynthetic process"/>
    <property type="evidence" value="ECO:0007669"/>
    <property type="project" value="UniProtKB-ARBA"/>
</dbReference>
<dbReference type="SUPFAM" id="SSF52799">
    <property type="entry name" value="(Phosphotyrosine protein) phosphatases II"/>
    <property type="match status" value="1"/>
</dbReference>
<dbReference type="PROSITE" id="PS50178">
    <property type="entry name" value="ZF_FYVE"/>
    <property type="match status" value="1"/>
</dbReference>
<feature type="compositionally biased region" description="Polar residues" evidence="14">
    <location>
        <begin position="812"/>
        <end position="834"/>
    </location>
</feature>
<evidence type="ECO:0000256" key="1">
    <source>
        <dbReference type="ARBA" id="ARBA00004370"/>
    </source>
</evidence>
<dbReference type="PANTHER" id="PTHR10807:SF66">
    <property type="entry name" value="MYOTUBULARIN-RELATED PROTEIN 3"/>
    <property type="match status" value="1"/>
</dbReference>
<reference evidence="19" key="2">
    <citation type="submission" date="2025-04" db="UniProtKB">
        <authorList>
            <consortium name="RefSeq"/>
        </authorList>
    </citation>
    <scope>IDENTIFICATION</scope>
</reference>
<feature type="compositionally biased region" description="Basic and acidic residues" evidence="14">
    <location>
        <begin position="882"/>
        <end position="893"/>
    </location>
</feature>
<gene>
    <name evidence="19" type="primary">mtmr3</name>
</gene>
<dbReference type="EC" id="3.1.3.95" evidence="3"/>
<dbReference type="RefSeq" id="XP_008282386.1">
    <property type="nucleotide sequence ID" value="XM_008284164.1"/>
</dbReference>
<dbReference type="SUPFAM" id="SSF50729">
    <property type="entry name" value="PH domain-like"/>
    <property type="match status" value="1"/>
</dbReference>
<feature type="compositionally biased region" description="Polar residues" evidence="14">
    <location>
        <begin position="681"/>
        <end position="690"/>
    </location>
</feature>
<evidence type="ECO:0000256" key="7">
    <source>
        <dbReference type="ARBA" id="ARBA00022833"/>
    </source>
</evidence>
<evidence type="ECO:0000256" key="13">
    <source>
        <dbReference type="PROSITE-ProRule" id="PRU00091"/>
    </source>
</evidence>
<sequence length="1236" mass="138332">MGEEGQQSLECIQANQIFPKKSPVLEEENMQVPFPELHGEFTEYVGRAEDAIIAMSNYRLHIKFKESVVNVPLQLIESVECRDMFQLHVTCKDCKVVRCQFSTFEQCQEWLKRLNVVLRPPSRLEDLFSFAFHAWCMEVYAGEKEQHGELCRPGEHVTSWFKNEVERMGFDTQNAWRISDINSKFRLCPSYPQQLLVPAWITDKELENVAAFRSWKRFPAVVYRHLSTGAVIARCGQPEVSWWGWRNADDEHLVQSIAKACAVDSSSRKHLSNGNYTNGSDLPDTDFESSMTNSSEVETLAIQPHKLLILDARSYAAAVANRAKGGGCECPEYYPNCEVVFMGMANIHSIRKSFQSLRFLCTQMPDPANWLSALESTKWLQHLSLLLKAALLVVNAVDRDHRPVLVHCSDGWDRTPQIVALSKLLLDPYYRTIEGFQVLVETEWLDFGHKFADRCGHGENSEDLNERCPVFLQWLDCVHQLQRQFPCSFEFNEAFLVKLVQHTYSCLFGTFLCNSGKEREDRHVQERTCSVWSLLRPANRTLRNMLYSSHSETVLHPVCHVRNLMLWTAVYLPSSSPTTPSDDSCAPYPVPGANPEDAPLGRRTKTRSFDNLPSACELGSSLAPNRRSSDPSLNEKWQDHRRSLELNMAVGPEGGGNQDQEVRPNGVGPYPDGPDSELDDSPQSQNSQAELRQGAPVNLAGEEAEEAELSVAVGVAEGQMENILQEATKEEAGADVQKEGSAVVSEVINTGDTEVETEAKVEEEHQLTKADRPEIEQEIFTNGHHPENGVMENEEDGDSPTLPTQKDDELDQQATEVTQTSEDVVKQNVENSSVPEELAHGPSESSLGEPEEPAAHRTITNGFVDRSPEELGIDEENSPDSESDHGVSEPVEQLDKRASLMESSTETLTEEACSRLELPAQPPVCLNRQPCTDSRSQVPCSRKEKGLETGEHGFIRTLNGGCKRPSVSAFQSASADLSRDGLCNGDSTDGDPCGGPHWAKGNGERAPLSRQVSLVSCNSLILHPRGSCSQHRWCHALHGRAAISPEQPSRSHLDDDGLTLHTDAIQQRLRQIEAGHQMEVETLKKQVQELWSRLENQQHAGSHRINGDMGDEVTSMTDSEYNQDPNCLSRCSTELFSEASWEQVDKQDTEVTRWYPDHLAAQCYGCESRFWLATRKHHCRNCGNVFCASCCDQKIPVPSQQLFEPSRVCKTCYSSLQLSSPPLDLELEKPITASSN</sequence>
<dbReference type="OrthoDB" id="271628at2759"/>
<evidence type="ECO:0000313" key="17">
    <source>
        <dbReference type="Ensembl" id="ENSSPAP00000010805.1"/>
    </source>
</evidence>
<dbReference type="InterPro" id="IPR029021">
    <property type="entry name" value="Prot-tyrosine_phosphatase-like"/>
</dbReference>
<dbReference type="GO" id="GO:0061952">
    <property type="term" value="P:midbody abscission"/>
    <property type="evidence" value="ECO:0007669"/>
    <property type="project" value="UniProtKB-ARBA"/>
</dbReference>
<feature type="binding site" evidence="12">
    <location>
        <begin position="408"/>
        <end position="414"/>
    </location>
    <ligand>
        <name>substrate</name>
    </ligand>
</feature>
<dbReference type="PROSITE" id="PS00383">
    <property type="entry name" value="TYR_PHOSPHATASE_1"/>
    <property type="match status" value="1"/>
</dbReference>
<evidence type="ECO:0000259" key="15">
    <source>
        <dbReference type="PROSITE" id="PS50178"/>
    </source>
</evidence>
<dbReference type="Proteomes" id="UP000694891">
    <property type="component" value="Unplaced"/>
</dbReference>
<dbReference type="GO" id="GO:0019903">
    <property type="term" value="F:protein phosphatase binding"/>
    <property type="evidence" value="ECO:0007669"/>
    <property type="project" value="UniProtKB-ARBA"/>
</dbReference>
<evidence type="ECO:0000256" key="6">
    <source>
        <dbReference type="ARBA" id="ARBA00022801"/>
    </source>
</evidence>
<protein>
    <recommendedName>
        <fullName evidence="3">phosphatidylinositol-3,5-bisphosphate 3-phosphatase</fullName>
        <ecNumber evidence="3">3.1.3.95</ecNumber>
    </recommendedName>
    <alternativeName>
        <fullName evidence="10">Phosphatidylinositol-3,5-bisphosphate 3-phosphatase</fullName>
    </alternativeName>
</protein>
<dbReference type="GeneID" id="103358996"/>
<dbReference type="AlphaFoldDB" id="A0A3B4ZRE4"/>
<evidence type="ECO:0000256" key="3">
    <source>
        <dbReference type="ARBA" id="ARBA00012903"/>
    </source>
</evidence>
<keyword evidence="8" id="KW-0443">Lipid metabolism</keyword>
<dbReference type="GO" id="GO:0004722">
    <property type="term" value="F:protein serine/threonine phosphatase activity"/>
    <property type="evidence" value="ECO:0007669"/>
    <property type="project" value="UniProtKB-ARBA"/>
</dbReference>
<proteinExistence type="inferred from homology"/>
<dbReference type="SMART" id="SM00064">
    <property type="entry name" value="FYVE"/>
    <property type="match status" value="1"/>
</dbReference>
<dbReference type="Pfam" id="PF01363">
    <property type="entry name" value="FYVE"/>
    <property type="match status" value="1"/>
</dbReference>
<evidence type="ECO:0000256" key="4">
    <source>
        <dbReference type="ARBA" id="ARBA00022723"/>
    </source>
</evidence>
<feature type="region of interest" description="Disordered" evidence="14">
    <location>
        <begin position="754"/>
        <end position="893"/>
    </location>
</feature>
<dbReference type="GO" id="GO:0016020">
    <property type="term" value="C:membrane"/>
    <property type="evidence" value="ECO:0007669"/>
    <property type="project" value="UniProtKB-SubCell"/>
</dbReference>
<keyword evidence="7" id="KW-0862">Zinc</keyword>
<keyword evidence="5 13" id="KW-0863">Zinc-finger</keyword>
<dbReference type="STRING" id="144197.ENSSPAP00000010805"/>
<dbReference type="InterPro" id="IPR000306">
    <property type="entry name" value="Znf_FYVE"/>
</dbReference>
<evidence type="ECO:0000313" key="18">
    <source>
        <dbReference type="Proteomes" id="UP000694891"/>
    </source>
</evidence>
<evidence type="ECO:0000256" key="5">
    <source>
        <dbReference type="ARBA" id="ARBA00022771"/>
    </source>
</evidence>
<feature type="compositionally biased region" description="Acidic residues" evidence="14">
    <location>
        <begin position="871"/>
        <end position="881"/>
    </location>
</feature>
<evidence type="ECO:0000256" key="2">
    <source>
        <dbReference type="ARBA" id="ARBA00007471"/>
    </source>
</evidence>
<dbReference type="SMART" id="SM00404">
    <property type="entry name" value="PTPc_motif"/>
    <property type="match status" value="1"/>
</dbReference>
<dbReference type="Pfam" id="PF06602">
    <property type="entry name" value="Myotub-related"/>
    <property type="match status" value="1"/>
</dbReference>
<dbReference type="GO" id="GO:0052629">
    <property type="term" value="F:phosphatidylinositol-3,5-bisphosphate 3-phosphatase activity"/>
    <property type="evidence" value="ECO:0007669"/>
    <property type="project" value="UniProtKB-EC"/>
</dbReference>
<evidence type="ECO:0000256" key="14">
    <source>
        <dbReference type="SAM" id="MobiDB-lite"/>
    </source>
</evidence>
<comment type="similarity">
    <text evidence="2">Belongs to the protein-tyrosine phosphatase family. Non-receptor class myotubularin subfamily.</text>
</comment>
<accession>A0A3B4ZRE4</accession>
<dbReference type="PROSITE" id="PS51339">
    <property type="entry name" value="PPASE_MYOTUBULARIN"/>
    <property type="match status" value="1"/>
</dbReference>
<dbReference type="InterPro" id="IPR030564">
    <property type="entry name" value="Myotubularin"/>
</dbReference>
<comment type="subcellular location">
    <subcellularLocation>
        <location evidence="1">Membrane</location>
    </subcellularLocation>
</comment>
<reference evidence="17" key="1">
    <citation type="submission" date="2023-09" db="UniProtKB">
        <authorList>
            <consortium name="Ensembl"/>
        </authorList>
    </citation>
    <scope>IDENTIFICATION</scope>
</reference>
<dbReference type="FunFam" id="3.30.40.10:FF:000073">
    <property type="entry name" value="myotubularin-related protein 4 isoform X2"/>
    <property type="match status" value="1"/>
</dbReference>
<dbReference type="CDD" id="cd15732">
    <property type="entry name" value="FYVE_MTMR3"/>
    <property type="match status" value="1"/>
</dbReference>
<evidence type="ECO:0000256" key="12">
    <source>
        <dbReference type="PIRSR" id="PIRSR630564-2"/>
    </source>
</evidence>
<organism evidence="17">
    <name type="scientific">Stegastes partitus</name>
    <name type="common">bicolor damselfish</name>
    <dbReference type="NCBI Taxonomy" id="144197"/>
    <lineage>
        <taxon>Eukaryota</taxon>
        <taxon>Metazoa</taxon>
        <taxon>Chordata</taxon>
        <taxon>Craniata</taxon>
        <taxon>Vertebrata</taxon>
        <taxon>Euteleostomi</taxon>
        <taxon>Actinopterygii</taxon>
        <taxon>Neopterygii</taxon>
        <taxon>Teleostei</taxon>
        <taxon>Neoteleostei</taxon>
        <taxon>Acanthomorphata</taxon>
        <taxon>Ovalentaria</taxon>
        <taxon>Pomacentridae</taxon>
        <taxon>Stegastes</taxon>
    </lineage>
</organism>
<feature type="region of interest" description="Disordered" evidence="14">
    <location>
        <begin position="578"/>
        <end position="636"/>
    </location>
</feature>
<dbReference type="GeneTree" id="ENSGT00940000157272"/>
<dbReference type="GO" id="GO:0005829">
    <property type="term" value="C:cytosol"/>
    <property type="evidence" value="ECO:0007669"/>
    <property type="project" value="UniProtKB-ARBA"/>
</dbReference>
<feature type="region of interest" description="Disordered" evidence="14">
    <location>
        <begin position="648"/>
        <end position="693"/>
    </location>
</feature>
<dbReference type="GO" id="GO:0008270">
    <property type="term" value="F:zinc ion binding"/>
    <property type="evidence" value="ECO:0007669"/>
    <property type="project" value="UniProtKB-KW"/>
</dbReference>
<dbReference type="SUPFAM" id="SSF57903">
    <property type="entry name" value="FYVE/PHD zinc finger"/>
    <property type="match status" value="1"/>
</dbReference>
<keyword evidence="4" id="KW-0479">Metal-binding</keyword>
<feature type="compositionally biased region" description="Basic and acidic residues" evidence="14">
    <location>
        <begin position="757"/>
        <end position="775"/>
    </location>
</feature>
<dbReference type="InterPro" id="IPR010569">
    <property type="entry name" value="Myotubularin-like_Pase_dom"/>
</dbReference>
<evidence type="ECO:0000259" key="16">
    <source>
        <dbReference type="PROSITE" id="PS51339"/>
    </source>
</evidence>
<dbReference type="GO" id="GO:0010506">
    <property type="term" value="P:regulation of autophagy"/>
    <property type="evidence" value="ECO:0007669"/>
    <property type="project" value="TreeGrafter"/>
</dbReference>
<feature type="binding site" evidence="12">
    <location>
        <begin position="321"/>
        <end position="324"/>
    </location>
    <ligand>
        <name>substrate</name>
    </ligand>
</feature>
<feature type="domain" description="Myotubularin phosphatase" evidence="16">
    <location>
        <begin position="155"/>
        <end position="571"/>
    </location>
</feature>
<feature type="active site" description="Phosphocysteine intermediate" evidence="11">
    <location>
        <position position="408"/>
    </location>
</feature>
<dbReference type="InterPro" id="IPR011011">
    <property type="entry name" value="Znf_FYVE_PHD"/>
</dbReference>